<feature type="region of interest" description="Disordered" evidence="8">
    <location>
        <begin position="1"/>
        <end position="41"/>
    </location>
</feature>
<evidence type="ECO:0000256" key="7">
    <source>
        <dbReference type="SAM" id="Coils"/>
    </source>
</evidence>
<protein>
    <recommendedName>
        <fullName evidence="6">U3 small nucleolar RNA-associated protein 11</fullName>
        <shortName evidence="6">U3 snoRNA-associated protein 11</shortName>
    </recommendedName>
</protein>
<dbReference type="PIRSF" id="PIRSF015952">
    <property type="entry name" value="U3snoRNP11"/>
    <property type="match status" value="1"/>
</dbReference>
<feature type="coiled-coil region" evidence="7">
    <location>
        <begin position="229"/>
        <end position="263"/>
    </location>
</feature>
<evidence type="ECO:0000256" key="8">
    <source>
        <dbReference type="SAM" id="MobiDB-lite"/>
    </source>
</evidence>
<evidence type="ECO:0000256" key="3">
    <source>
        <dbReference type="ARBA" id="ARBA00008105"/>
    </source>
</evidence>
<feature type="region of interest" description="Disordered" evidence="8">
    <location>
        <begin position="87"/>
        <end position="106"/>
    </location>
</feature>
<organism evidence="9 10">
    <name type="scientific">Hortaea werneckii</name>
    <name type="common">Black yeast</name>
    <name type="synonym">Cladosporium werneckii</name>
    <dbReference type="NCBI Taxonomy" id="91943"/>
    <lineage>
        <taxon>Eukaryota</taxon>
        <taxon>Fungi</taxon>
        <taxon>Dikarya</taxon>
        <taxon>Ascomycota</taxon>
        <taxon>Pezizomycotina</taxon>
        <taxon>Dothideomycetes</taxon>
        <taxon>Dothideomycetidae</taxon>
        <taxon>Mycosphaerellales</taxon>
        <taxon>Teratosphaeriaceae</taxon>
        <taxon>Hortaea</taxon>
    </lineage>
</organism>
<accession>A0A3M7DWY2</accession>
<keyword evidence="4 6" id="KW-0698">rRNA processing</keyword>
<feature type="region of interest" description="Disordered" evidence="8">
    <location>
        <begin position="198"/>
        <end position="220"/>
    </location>
</feature>
<comment type="function">
    <text evidence="1 6">Involved in nucleolar processing of pre-18S ribosomal RNA.</text>
</comment>
<sequence>MGNNLNHNHPPTMSSMRNAVQRRNHKERAQPHERSKWGLLEKHKDYSKRAADHNLKKRKLKALQQKASERNEDEFYFGMVNAETKGGIKQGKRGEENSGGSGGRSLPEAVVKLMKTQDVGYLGLVVQRTRRLRERVEREVVSGEVGVDGRGSGRGMGGKKVVFDEEGEVVGGGEAEEKVDDVGMDLDDLADLDGLDGLDDGADVDMQEEEDEGLSKEELAARRRKKNALKAKQRYLDALRDREEQLTEALRRVEAQRARMNGTVGGVNKNGVKFKVRERKR</sequence>
<evidence type="ECO:0000256" key="6">
    <source>
        <dbReference type="PIRNR" id="PIRNR015952"/>
    </source>
</evidence>
<proteinExistence type="inferred from homology"/>
<dbReference type="AlphaFoldDB" id="A0A3M7DWY2"/>
<dbReference type="Proteomes" id="UP000281468">
    <property type="component" value="Unassembled WGS sequence"/>
</dbReference>
<dbReference type="PANTHER" id="PTHR12838">
    <property type="entry name" value="U3 SMALL NUCLEOLAR RNA-ASSOCIATED PROTEIN 11"/>
    <property type="match status" value="1"/>
</dbReference>
<dbReference type="EMBL" id="QWIQ01001182">
    <property type="protein sequence ID" value="RMY68828.1"/>
    <property type="molecule type" value="Genomic_DNA"/>
</dbReference>
<evidence type="ECO:0000256" key="2">
    <source>
        <dbReference type="ARBA" id="ARBA00004604"/>
    </source>
</evidence>
<evidence type="ECO:0000313" key="10">
    <source>
        <dbReference type="Proteomes" id="UP000281468"/>
    </source>
</evidence>
<dbReference type="GO" id="GO:0006364">
    <property type="term" value="P:rRNA processing"/>
    <property type="evidence" value="ECO:0007669"/>
    <property type="project" value="UniProtKB-UniRule"/>
</dbReference>
<reference evidence="9 10" key="1">
    <citation type="journal article" date="2018" name="BMC Genomics">
        <title>Genomic evidence for intraspecific hybridization in a clonal and extremely halotolerant yeast.</title>
        <authorList>
            <person name="Gostincar C."/>
            <person name="Stajich J.E."/>
            <person name="Zupancic J."/>
            <person name="Zalar P."/>
            <person name="Gunde-Cimerman N."/>
        </authorList>
    </citation>
    <scope>NUCLEOTIDE SEQUENCE [LARGE SCALE GENOMIC DNA]</scope>
    <source>
        <strain evidence="9 10">EXF-171</strain>
    </source>
</reference>
<dbReference type="VEuPathDB" id="FungiDB:BTJ68_08029"/>
<feature type="compositionally biased region" description="Polar residues" evidence="8">
    <location>
        <begin position="1"/>
        <end position="18"/>
    </location>
</feature>
<comment type="similarity">
    <text evidence="3 6">Belongs to the UTP11 family.</text>
</comment>
<name>A0A3M7DWY2_HORWE</name>
<gene>
    <name evidence="9" type="ORF">D0862_14941</name>
</gene>
<keyword evidence="7" id="KW-0175">Coiled coil</keyword>
<comment type="subcellular location">
    <subcellularLocation>
        <location evidence="2 6">Nucleus</location>
        <location evidence="2 6">Nucleolus</location>
    </subcellularLocation>
</comment>
<dbReference type="GO" id="GO:0032040">
    <property type="term" value="C:small-subunit processome"/>
    <property type="evidence" value="ECO:0007669"/>
    <property type="project" value="UniProtKB-UniRule"/>
</dbReference>
<dbReference type="PANTHER" id="PTHR12838:SF0">
    <property type="entry name" value="U3 SMALL NUCLEOLAR RNA-ASSOCIATED PROTEIN 11-RELATED"/>
    <property type="match status" value="1"/>
</dbReference>
<dbReference type="InterPro" id="IPR007144">
    <property type="entry name" value="SSU_processome_Utp11"/>
</dbReference>
<evidence type="ECO:0000256" key="4">
    <source>
        <dbReference type="ARBA" id="ARBA00022552"/>
    </source>
</evidence>
<evidence type="ECO:0000313" key="9">
    <source>
        <dbReference type="EMBL" id="RMY68828.1"/>
    </source>
</evidence>
<feature type="compositionally biased region" description="Basic and acidic residues" evidence="8">
    <location>
        <begin position="27"/>
        <end position="41"/>
    </location>
</feature>
<dbReference type="Pfam" id="PF03998">
    <property type="entry name" value="Utp11"/>
    <property type="match status" value="1"/>
</dbReference>
<dbReference type="VEuPathDB" id="FungiDB:BTJ68_10652"/>
<keyword evidence="5 6" id="KW-0539">Nucleus</keyword>
<comment type="subunit">
    <text evidence="6">Component of the ribosomal small subunit (SSU) processome.</text>
</comment>
<evidence type="ECO:0000256" key="1">
    <source>
        <dbReference type="ARBA" id="ARBA00004099"/>
    </source>
</evidence>
<comment type="caution">
    <text evidence="9">The sequence shown here is derived from an EMBL/GenBank/DDBJ whole genome shotgun (WGS) entry which is preliminary data.</text>
</comment>
<feature type="compositionally biased region" description="Acidic residues" evidence="8">
    <location>
        <begin position="198"/>
        <end position="212"/>
    </location>
</feature>
<evidence type="ECO:0000256" key="5">
    <source>
        <dbReference type="ARBA" id="ARBA00023242"/>
    </source>
</evidence>